<comment type="catalytic activity">
    <reaction evidence="3">
        <text>L-allo-threonine + NADP(+) = aminoacetone + CO2 + NADPH</text>
        <dbReference type="Rhea" id="RHEA:43524"/>
        <dbReference type="ChEBI" id="CHEBI:16526"/>
        <dbReference type="ChEBI" id="CHEBI:57783"/>
        <dbReference type="ChEBI" id="CHEBI:58320"/>
        <dbReference type="ChEBI" id="CHEBI:58349"/>
        <dbReference type="ChEBI" id="CHEBI:58585"/>
        <dbReference type="EC" id="1.1.1.381"/>
    </reaction>
</comment>
<dbReference type="PRINTS" id="PR00080">
    <property type="entry name" value="SDRFAMILY"/>
</dbReference>
<dbReference type="AlphaFoldDB" id="A0A1H3LFP7"/>
<dbReference type="STRING" id="595670.SAMN05421643_11765"/>
<dbReference type="EC" id="1.1.1.298" evidence="4"/>
<evidence type="ECO:0000256" key="11">
    <source>
        <dbReference type="RuleBase" id="RU000363"/>
    </source>
</evidence>
<evidence type="ECO:0000256" key="9">
    <source>
        <dbReference type="ARBA" id="ARBA00045650"/>
    </source>
</evidence>
<accession>A0A1H3LFP7</accession>
<comment type="catalytic activity">
    <reaction evidence="10">
        <text>3-hydroxypropanoate + NADP(+) = 3-oxopropanoate + NADPH + H(+)</text>
        <dbReference type="Rhea" id="RHEA:26438"/>
        <dbReference type="ChEBI" id="CHEBI:15378"/>
        <dbReference type="ChEBI" id="CHEBI:16510"/>
        <dbReference type="ChEBI" id="CHEBI:33190"/>
        <dbReference type="ChEBI" id="CHEBI:57783"/>
        <dbReference type="ChEBI" id="CHEBI:58349"/>
        <dbReference type="EC" id="1.1.1.298"/>
    </reaction>
</comment>
<keyword evidence="2" id="KW-0560">Oxidoreductase</keyword>
<evidence type="ECO:0000256" key="2">
    <source>
        <dbReference type="ARBA" id="ARBA00023002"/>
    </source>
</evidence>
<protein>
    <recommendedName>
        <fullName evidence="6">NADP-dependent 3-hydroxy acid dehydrogenase YdfG</fullName>
        <ecNumber evidence="4">1.1.1.298</ecNumber>
        <ecNumber evidence="5">1.1.1.381</ecNumber>
    </recommendedName>
    <alternativeName>
        <fullName evidence="8">L-allo-threonine dehydrogenase</fullName>
    </alternativeName>
    <alternativeName>
        <fullName evidence="7">Malonic semialdehyde reductase</fullName>
    </alternativeName>
</protein>
<dbReference type="EC" id="1.1.1.381" evidence="5"/>
<keyword evidence="13" id="KW-1185">Reference proteome</keyword>
<dbReference type="PIRSF" id="PIRSF000126">
    <property type="entry name" value="11-beta-HSD1"/>
    <property type="match status" value="1"/>
</dbReference>
<evidence type="ECO:0000256" key="10">
    <source>
        <dbReference type="ARBA" id="ARBA00047274"/>
    </source>
</evidence>
<dbReference type="PANTHER" id="PTHR43086">
    <property type="entry name" value="VERY-LONG-CHAIN 3-OXOOACYL-COA REDUCTASE"/>
    <property type="match status" value="1"/>
</dbReference>
<evidence type="ECO:0000256" key="8">
    <source>
        <dbReference type="ARBA" id="ARBA00044349"/>
    </source>
</evidence>
<organism evidence="12 13">
    <name type="scientific">Acinetobacter kyonggiensis</name>
    <dbReference type="NCBI Taxonomy" id="595670"/>
    <lineage>
        <taxon>Bacteria</taxon>
        <taxon>Pseudomonadati</taxon>
        <taxon>Pseudomonadota</taxon>
        <taxon>Gammaproteobacteria</taxon>
        <taxon>Moraxellales</taxon>
        <taxon>Moraxellaceae</taxon>
        <taxon>Acinetobacter</taxon>
    </lineage>
</organism>
<comment type="similarity">
    <text evidence="1 11">Belongs to the short-chain dehydrogenases/reductases (SDR) family.</text>
</comment>
<dbReference type="GO" id="GO:0035527">
    <property type="term" value="F:3-hydroxypropionate dehydrogenase (NADP+) activity"/>
    <property type="evidence" value="ECO:0007669"/>
    <property type="project" value="UniProtKB-EC"/>
</dbReference>
<comment type="function">
    <text evidence="9">NADP-dependent dehydrogenase with broad substrate specificity acting on 3-hydroxy acids. Catalyzes the NADP-dependent oxidation of L-allo-threonine to L-2-amino-3-keto-butyrate, which is spontaneously decarboxylated into aminoacetone. Also acts on D-threonine, L-serine, D-serine, D-3-hydroxyisobutyrate, L-3-hydroxyisobutyrate, D-glycerate and L-glycerate. Able to catalyze the reduction of the malonic semialdehyde to 3-hydroxypropionic acid. YdfG is apparently supplementing RutE, the presumed malonic semialdehyde reductase involved in pyrimidine degradation since both are able to detoxify malonic semialdehyde.</text>
</comment>
<name>A0A1H3LFP7_9GAMM</name>
<evidence type="ECO:0000256" key="3">
    <source>
        <dbReference type="ARBA" id="ARBA00043812"/>
    </source>
</evidence>
<evidence type="ECO:0000256" key="5">
    <source>
        <dbReference type="ARBA" id="ARBA00044059"/>
    </source>
</evidence>
<evidence type="ECO:0000256" key="7">
    <source>
        <dbReference type="ARBA" id="ARBA00044271"/>
    </source>
</evidence>
<dbReference type="RefSeq" id="WP_092691463.1">
    <property type="nucleotide sequence ID" value="NZ_FNPK01000017.1"/>
</dbReference>
<reference evidence="13" key="1">
    <citation type="submission" date="2016-10" db="EMBL/GenBank/DDBJ databases">
        <authorList>
            <person name="Varghese N."/>
            <person name="Submissions S."/>
        </authorList>
    </citation>
    <scope>NUCLEOTIDE SEQUENCE [LARGE SCALE GENOMIC DNA]</scope>
    <source>
        <strain evidence="13">ANC 5109</strain>
    </source>
</reference>
<dbReference type="Proteomes" id="UP000199035">
    <property type="component" value="Unassembled WGS sequence"/>
</dbReference>
<dbReference type="PROSITE" id="PS00061">
    <property type="entry name" value="ADH_SHORT"/>
    <property type="match status" value="1"/>
</dbReference>
<dbReference type="CDD" id="cd05233">
    <property type="entry name" value="SDR_c"/>
    <property type="match status" value="1"/>
</dbReference>
<evidence type="ECO:0000256" key="4">
    <source>
        <dbReference type="ARBA" id="ARBA00044050"/>
    </source>
</evidence>
<proteinExistence type="inferred from homology"/>
<dbReference type="InterPro" id="IPR002347">
    <property type="entry name" value="SDR_fam"/>
</dbReference>
<dbReference type="SUPFAM" id="SSF51735">
    <property type="entry name" value="NAD(P)-binding Rossmann-fold domains"/>
    <property type="match status" value="1"/>
</dbReference>
<dbReference type="InterPro" id="IPR036291">
    <property type="entry name" value="NAD(P)-bd_dom_sf"/>
</dbReference>
<evidence type="ECO:0000313" key="13">
    <source>
        <dbReference type="Proteomes" id="UP000199035"/>
    </source>
</evidence>
<sequence length="265" mass="29019">MNILTSFKGKTALVTGASSGIGMGFARTLAANGIDLVITARSEMKLQDLAQELKTAYGIKIYVIVLDLAETNSVYKLTEYLTENHIIIDILINNAGFGKWAKFLGEPLSNYHQMLTLNINSLVTLTYLLLPAMLEKKQGLIINVASIAAFQPLPYIAVYGASKTFVLNFTEAIAGENLDSGVKFLALCPGNTATNFAQVANADTDGMPVSTVETVVDAAIRALDRNQLYCIPGKRNYFTAQFARIIPRLIMLKIVENMFKKRVIK</sequence>
<dbReference type="PANTHER" id="PTHR43086:SF3">
    <property type="entry name" value="NADP-DEPENDENT 3-HYDROXY ACID DEHYDROGENASE YDFG"/>
    <property type="match status" value="1"/>
</dbReference>
<dbReference type="InterPro" id="IPR020904">
    <property type="entry name" value="Sc_DH/Rdtase_CS"/>
</dbReference>
<evidence type="ECO:0000256" key="6">
    <source>
        <dbReference type="ARBA" id="ARBA00044065"/>
    </source>
</evidence>
<gene>
    <name evidence="12" type="ORF">SAMN05421643_11765</name>
</gene>
<evidence type="ECO:0000256" key="1">
    <source>
        <dbReference type="ARBA" id="ARBA00006484"/>
    </source>
</evidence>
<dbReference type="PRINTS" id="PR00081">
    <property type="entry name" value="GDHRDH"/>
</dbReference>
<dbReference type="EMBL" id="FNPK01000017">
    <property type="protein sequence ID" value="SDY63223.1"/>
    <property type="molecule type" value="Genomic_DNA"/>
</dbReference>
<evidence type="ECO:0000313" key="12">
    <source>
        <dbReference type="EMBL" id="SDY63223.1"/>
    </source>
</evidence>
<dbReference type="Gene3D" id="3.40.50.720">
    <property type="entry name" value="NAD(P)-binding Rossmann-like Domain"/>
    <property type="match status" value="1"/>
</dbReference>
<dbReference type="Pfam" id="PF00106">
    <property type="entry name" value="adh_short"/>
    <property type="match status" value="1"/>
</dbReference>